<sequence length="484" mass="49132">MSSEREPAPVFDVGLLSPASADAAVSDEAIARALVQTERALLAAYVRIGCAPAGVLGEFDERLRRRMDAVSAPVLAAAAGHGGNPVIPLVGALREAVAGTAAAEWLHRGATSQDILDTAVVLQAARALAEADAALARVEAALAAFVARYRATPAAAHTLTQHSVPTTLGARYGRRLEAIADARARMAEAGAALPAQLGGASGTLASFVEIAGADGAERLAEAFAAELGLRAAAPWHTSRTPVLRVASAAAETVAALAAFAGDVALGARTESGELAEASGGGSSAMPQKRNPVRAVLVRAAGQRMPGLVSTVHLAAAEATDERPDGAWHAELPAFREALRVLLGAASGAAELAEGLRVDEDRVAANLAITGPLAVSERLMLVLGPQLGRGRVQELVDRAVGGEDLAALLAAEPGVRLDEAGIAALLDPAEYLGLAPRIADRAVRRAGEQPGRATASTPDAAAAPAEHADGRDPASTPEPPHEDHA</sequence>
<gene>
    <name evidence="5" type="ORF">G127AT_10990</name>
</gene>
<evidence type="ECO:0000313" key="5">
    <source>
        <dbReference type="EMBL" id="QTX03842.1"/>
    </source>
</evidence>
<accession>A0A975FLB4</accession>
<evidence type="ECO:0000259" key="4">
    <source>
        <dbReference type="SMART" id="SM00998"/>
    </source>
</evidence>
<protein>
    <submittedName>
        <fullName evidence="5">Adenylosuccinate lyase</fullName>
    </submittedName>
</protein>
<dbReference type="SMART" id="SM00998">
    <property type="entry name" value="ADSL_C"/>
    <property type="match status" value="1"/>
</dbReference>
<dbReference type="Pfam" id="PF10397">
    <property type="entry name" value="ADSL_C"/>
    <property type="match status" value="1"/>
</dbReference>
<dbReference type="InterPro" id="IPR000362">
    <property type="entry name" value="Fumarate_lyase_fam"/>
</dbReference>
<dbReference type="InterPro" id="IPR022761">
    <property type="entry name" value="Fumarate_lyase_N"/>
</dbReference>
<dbReference type="Gene3D" id="1.10.40.30">
    <property type="entry name" value="Fumarase/aspartase (C-terminal domain)"/>
    <property type="match status" value="1"/>
</dbReference>
<feature type="compositionally biased region" description="Low complexity" evidence="3">
    <location>
        <begin position="452"/>
        <end position="464"/>
    </location>
</feature>
<feature type="region of interest" description="Disordered" evidence="3">
    <location>
        <begin position="443"/>
        <end position="484"/>
    </location>
</feature>
<organism evidence="5 6">
    <name type="scientific">Agromyces archimandritae</name>
    <dbReference type="NCBI Taxonomy" id="2781962"/>
    <lineage>
        <taxon>Bacteria</taxon>
        <taxon>Bacillati</taxon>
        <taxon>Actinomycetota</taxon>
        <taxon>Actinomycetes</taxon>
        <taxon>Micrococcales</taxon>
        <taxon>Microbacteriaceae</taxon>
        <taxon>Agromyces</taxon>
    </lineage>
</organism>
<dbReference type="PANTHER" id="PTHR43172">
    <property type="entry name" value="ADENYLOSUCCINATE LYASE"/>
    <property type="match status" value="1"/>
</dbReference>
<dbReference type="EMBL" id="CP071696">
    <property type="protein sequence ID" value="QTX03842.1"/>
    <property type="molecule type" value="Genomic_DNA"/>
</dbReference>
<reference evidence="5" key="1">
    <citation type="submission" date="2021-03" db="EMBL/GenBank/DDBJ databases">
        <title>Agromyces archimandritus sp. nov., isolated from the cockroach Archimandrita tessellata.</title>
        <authorList>
            <person name="Guzman J."/>
            <person name="Ortuzar M."/>
            <person name="Poehlein A."/>
            <person name="Daniel R."/>
            <person name="Trujillo M."/>
            <person name="Vilcinskas A."/>
        </authorList>
    </citation>
    <scope>NUCLEOTIDE SEQUENCE</scope>
    <source>
        <strain evidence="5">G127AT</strain>
    </source>
</reference>
<dbReference type="SUPFAM" id="SSF48557">
    <property type="entry name" value="L-aspartase-like"/>
    <property type="match status" value="1"/>
</dbReference>
<dbReference type="Gene3D" id="1.20.200.10">
    <property type="entry name" value="Fumarase/aspartase (Central domain)"/>
    <property type="match status" value="1"/>
</dbReference>
<evidence type="ECO:0000256" key="3">
    <source>
        <dbReference type="SAM" id="MobiDB-lite"/>
    </source>
</evidence>
<dbReference type="GO" id="GO:0016829">
    <property type="term" value="F:lyase activity"/>
    <property type="evidence" value="ECO:0007669"/>
    <property type="project" value="UniProtKB-KW"/>
</dbReference>
<dbReference type="PRINTS" id="PR00149">
    <property type="entry name" value="FUMRATELYASE"/>
</dbReference>
<keyword evidence="6" id="KW-1185">Reference proteome</keyword>
<keyword evidence="1 5" id="KW-0456">Lyase</keyword>
<dbReference type="Pfam" id="PF00206">
    <property type="entry name" value="Lyase_1"/>
    <property type="match status" value="1"/>
</dbReference>
<dbReference type="PANTHER" id="PTHR43172:SF2">
    <property type="entry name" value="ADENYLOSUCCINATE LYASE C-TERMINAL DOMAIN-CONTAINING PROTEIN"/>
    <property type="match status" value="1"/>
</dbReference>
<dbReference type="PROSITE" id="PS00163">
    <property type="entry name" value="FUMARATE_LYASES"/>
    <property type="match status" value="1"/>
</dbReference>
<evidence type="ECO:0000256" key="2">
    <source>
        <dbReference type="ARBA" id="ARBA00034772"/>
    </source>
</evidence>
<feature type="domain" description="Adenylosuccinate lyase C-terminal" evidence="4">
    <location>
        <begin position="370"/>
        <end position="442"/>
    </location>
</feature>
<comment type="similarity">
    <text evidence="2">Belongs to the class-II fumarase/aspartase family.</text>
</comment>
<dbReference type="AlphaFoldDB" id="A0A975FLB4"/>
<evidence type="ECO:0000313" key="6">
    <source>
        <dbReference type="Proteomes" id="UP000671914"/>
    </source>
</evidence>
<dbReference type="KEGG" id="aarc:G127AT_10990"/>
<dbReference type="InterPro" id="IPR008948">
    <property type="entry name" value="L-Aspartase-like"/>
</dbReference>
<evidence type="ECO:0000256" key="1">
    <source>
        <dbReference type="ARBA" id="ARBA00023239"/>
    </source>
</evidence>
<name>A0A975FLB4_9MICO</name>
<dbReference type="InterPro" id="IPR019468">
    <property type="entry name" value="AdenyloSucc_lyase_C"/>
</dbReference>
<dbReference type="RefSeq" id="WP_210896840.1">
    <property type="nucleotide sequence ID" value="NZ_CP071696.1"/>
</dbReference>
<dbReference type="InterPro" id="IPR020557">
    <property type="entry name" value="Fumarate_lyase_CS"/>
</dbReference>
<proteinExistence type="inferred from homology"/>
<dbReference type="Proteomes" id="UP000671914">
    <property type="component" value="Chromosome"/>
</dbReference>